<evidence type="ECO:0000313" key="2">
    <source>
        <dbReference type="EMBL" id="DAG00052.1"/>
    </source>
</evidence>
<feature type="region of interest" description="Disordered" evidence="1">
    <location>
        <begin position="1"/>
        <end position="68"/>
    </location>
</feature>
<name>A0A8S5V026_9CAUD</name>
<proteinExistence type="predicted"/>
<accession>A0A8S5V026</accession>
<protein>
    <submittedName>
        <fullName evidence="2">Uncharacterized protein</fullName>
    </submittedName>
</protein>
<reference evidence="2" key="1">
    <citation type="journal article" date="2021" name="Proc. Natl. Acad. Sci. U.S.A.">
        <title>A Catalog of Tens of Thousands of Viruses from Human Metagenomes Reveals Hidden Associations with Chronic Diseases.</title>
        <authorList>
            <person name="Tisza M.J."/>
            <person name="Buck C.B."/>
        </authorList>
    </citation>
    <scope>NUCLEOTIDE SEQUENCE</scope>
    <source>
        <strain evidence="2">CtBeL15</strain>
    </source>
</reference>
<dbReference type="EMBL" id="BK016176">
    <property type="protein sequence ID" value="DAG00052.1"/>
    <property type="molecule type" value="Genomic_DNA"/>
</dbReference>
<feature type="compositionally biased region" description="Polar residues" evidence="1">
    <location>
        <begin position="52"/>
        <end position="61"/>
    </location>
</feature>
<evidence type="ECO:0000256" key="1">
    <source>
        <dbReference type="SAM" id="MobiDB-lite"/>
    </source>
</evidence>
<organism evidence="2">
    <name type="scientific">Siphoviridae sp. ctBeL15</name>
    <dbReference type="NCBI Taxonomy" id="2825374"/>
    <lineage>
        <taxon>Viruses</taxon>
        <taxon>Duplodnaviria</taxon>
        <taxon>Heunggongvirae</taxon>
        <taxon>Uroviricota</taxon>
        <taxon>Caudoviricetes</taxon>
    </lineage>
</organism>
<sequence length="277" mass="30265">MGKQKKSGSKLAAQIAAEESEDDQVMLAPQQSAEEQDESSAVKAAASEDTQDMTAADTSDGGQAEPETPAAPVMYTAEQVQQMMKEAAAAAVAEALKNIPQQTAPQIVQVSTSAEQVHFLWMAPVADDNVVQFGDGGMYGNIVGKTGSFYVPKPDLSRILTEMNRRFMAQRWLLVVSGLTDEEREALGVDYKPGEVLDKRAFAKLVELGDQLLNIYPALCEGHKVMAAQMYADAYRQGSRYVTRERTVKLNALSKRKGHEKGDFIAIIEDMNDRDAK</sequence>